<reference evidence="1" key="2">
    <citation type="submission" date="2011-02" db="EMBL/GenBank/DDBJ databases">
        <authorList>
            <person name="MacLean D."/>
        </authorList>
    </citation>
    <scope>NUCLEOTIDE SEQUENCE</scope>
</reference>
<sequence>MRNELRIPFNKWNELLSIMQDSVNFQPSARLNDRIPTQDGSTNSFRKTTFIADLSVFTDDMHKHLISFADNKYQGERKHFSTRKVVKKSPNLENGNFVLVVRASIRQEKMSLQ</sequence>
<dbReference type="EMBL" id="FR824262">
    <property type="protein sequence ID" value="CCA23990.1"/>
    <property type="molecule type" value="Genomic_DNA"/>
</dbReference>
<gene>
    <name evidence="1" type="primary">AlNc14C217G9025</name>
    <name evidence="1" type="ORF">ALNC14_101340</name>
</gene>
<name>F0WRM6_9STRA</name>
<organism evidence="1">
    <name type="scientific">Albugo laibachii Nc14</name>
    <dbReference type="NCBI Taxonomy" id="890382"/>
    <lineage>
        <taxon>Eukaryota</taxon>
        <taxon>Sar</taxon>
        <taxon>Stramenopiles</taxon>
        <taxon>Oomycota</taxon>
        <taxon>Peronosporomycetes</taxon>
        <taxon>Albuginales</taxon>
        <taxon>Albuginaceae</taxon>
        <taxon>Albugo</taxon>
    </lineage>
</organism>
<evidence type="ECO:0000313" key="1">
    <source>
        <dbReference type="EMBL" id="CCA23990.1"/>
    </source>
</evidence>
<dbReference type="HOGENOM" id="CLU_2377142_0_0_1"/>
<proteinExistence type="predicted"/>
<dbReference type="AlphaFoldDB" id="F0WRM6"/>
<protein>
    <submittedName>
        <fullName evidence="1">AlNc14C217G9025 protein</fullName>
    </submittedName>
</protein>
<accession>F0WRM6</accession>
<reference evidence="1" key="1">
    <citation type="journal article" date="2011" name="PLoS Biol.">
        <title>Gene gain and loss during evolution of obligate parasitism in the white rust pathogen of Arabidopsis thaliana.</title>
        <authorList>
            <person name="Kemen E."/>
            <person name="Gardiner A."/>
            <person name="Schultz-Larsen T."/>
            <person name="Kemen A.C."/>
            <person name="Balmuth A.L."/>
            <person name="Robert-Seilaniantz A."/>
            <person name="Bailey K."/>
            <person name="Holub E."/>
            <person name="Studholme D.J."/>
            <person name="Maclean D."/>
            <person name="Jones J.D."/>
        </authorList>
    </citation>
    <scope>NUCLEOTIDE SEQUENCE</scope>
</reference>